<dbReference type="InterPro" id="IPR036291">
    <property type="entry name" value="NAD(P)-bd_dom_sf"/>
</dbReference>
<dbReference type="PROSITE" id="PS00061">
    <property type="entry name" value="ADH_SHORT"/>
    <property type="match status" value="1"/>
</dbReference>
<organism evidence="5 6">
    <name type="scientific">Diaporthe australafricana</name>
    <dbReference type="NCBI Taxonomy" id="127596"/>
    <lineage>
        <taxon>Eukaryota</taxon>
        <taxon>Fungi</taxon>
        <taxon>Dikarya</taxon>
        <taxon>Ascomycota</taxon>
        <taxon>Pezizomycotina</taxon>
        <taxon>Sordariomycetes</taxon>
        <taxon>Sordariomycetidae</taxon>
        <taxon>Diaporthales</taxon>
        <taxon>Diaporthaceae</taxon>
        <taxon>Diaporthe</taxon>
    </lineage>
</organism>
<dbReference type="Gene3D" id="3.40.50.720">
    <property type="entry name" value="NAD(P)-binding Rossmann-like Domain"/>
    <property type="match status" value="1"/>
</dbReference>
<dbReference type="InterPro" id="IPR020904">
    <property type="entry name" value="Sc_DH/Rdtase_CS"/>
</dbReference>
<proteinExistence type="inferred from homology"/>
<keyword evidence="3" id="KW-0560">Oxidoreductase</keyword>
<dbReference type="EMBL" id="JAWRVE010000173">
    <property type="protein sequence ID" value="KAL1851378.1"/>
    <property type="molecule type" value="Genomic_DNA"/>
</dbReference>
<dbReference type="PANTHER" id="PTHR48107">
    <property type="entry name" value="NADPH-DEPENDENT ALDEHYDE REDUCTASE-LIKE PROTEIN, CHLOROPLASTIC-RELATED"/>
    <property type="match status" value="1"/>
</dbReference>
<evidence type="ECO:0000313" key="6">
    <source>
        <dbReference type="Proteomes" id="UP001583177"/>
    </source>
</evidence>
<dbReference type="SMART" id="SM00822">
    <property type="entry name" value="PKS_KR"/>
    <property type="match status" value="1"/>
</dbReference>
<feature type="domain" description="Ketoreductase" evidence="4">
    <location>
        <begin position="6"/>
        <end position="156"/>
    </location>
</feature>
<gene>
    <name evidence="5" type="ORF">Daus18300_012559</name>
</gene>
<keyword evidence="6" id="KW-1185">Reference proteome</keyword>
<dbReference type="InterPro" id="IPR057326">
    <property type="entry name" value="KR_dom"/>
</dbReference>
<evidence type="ECO:0000313" key="5">
    <source>
        <dbReference type="EMBL" id="KAL1851378.1"/>
    </source>
</evidence>
<evidence type="ECO:0000256" key="3">
    <source>
        <dbReference type="ARBA" id="ARBA00023002"/>
    </source>
</evidence>
<dbReference type="PANTHER" id="PTHR48107:SF7">
    <property type="entry name" value="RE15974P"/>
    <property type="match status" value="1"/>
</dbReference>
<dbReference type="Pfam" id="PF13561">
    <property type="entry name" value="adh_short_C2"/>
    <property type="match status" value="1"/>
</dbReference>
<evidence type="ECO:0000256" key="2">
    <source>
        <dbReference type="ARBA" id="ARBA00022857"/>
    </source>
</evidence>
<comment type="caution">
    <text evidence="5">The sequence shown here is derived from an EMBL/GenBank/DDBJ whole genome shotgun (WGS) entry which is preliminary data.</text>
</comment>
<evidence type="ECO:0000259" key="4">
    <source>
        <dbReference type="SMART" id="SM00822"/>
    </source>
</evidence>
<comment type="similarity">
    <text evidence="1">Belongs to the short-chain dehydrogenases/reductases (SDR) family.</text>
</comment>
<sequence>MSLSGKVVIVTGGSKGIGRAISQRLAQDGASVVVNFSRDASAAEEVVRAIGGPDRALAVQADVGSVAGVEKLVAAAVQRFGRIDVVIPNAGIMPMRTTEGTTEEDFDRAFALNVKGPYFLAQKAVPHMAPGGRVIFVSTGIAKASTVAAPYLLYGATKGAVEQMTRVMAKDLAAKGINVNAVAPGPTGTELFFEGKSKALLEGIRKASPFGRLGEPEDIANVVAFLSGKDSAWVAGQIIHVNGAPFV</sequence>
<keyword evidence="2" id="KW-0521">NADP</keyword>
<dbReference type="PRINTS" id="PR00080">
    <property type="entry name" value="SDRFAMILY"/>
</dbReference>
<dbReference type="SUPFAM" id="SSF51735">
    <property type="entry name" value="NAD(P)-binding Rossmann-fold domains"/>
    <property type="match status" value="1"/>
</dbReference>
<dbReference type="NCBIfam" id="NF005559">
    <property type="entry name" value="PRK07231.1"/>
    <property type="match status" value="1"/>
</dbReference>
<dbReference type="InterPro" id="IPR002347">
    <property type="entry name" value="SDR_fam"/>
</dbReference>
<name>A0ABR3W281_9PEZI</name>
<dbReference type="PRINTS" id="PR00081">
    <property type="entry name" value="GDHRDH"/>
</dbReference>
<reference evidence="5 6" key="1">
    <citation type="journal article" date="2024" name="IMA Fungus">
        <title>IMA Genome - F19 : A genome assembly and annotation guide to empower mycologists, including annotated draft genome sequences of Ceratocystis pirilliformis, Diaporthe australafricana, Fusarium ophioides, Paecilomyces lecythidis, and Sporothrix stenoceras.</title>
        <authorList>
            <person name="Aylward J."/>
            <person name="Wilson A.M."/>
            <person name="Visagie C.M."/>
            <person name="Spraker J."/>
            <person name="Barnes I."/>
            <person name="Buitendag C."/>
            <person name="Ceriani C."/>
            <person name="Del Mar Angel L."/>
            <person name="du Plessis D."/>
            <person name="Fuchs T."/>
            <person name="Gasser K."/>
            <person name="Kramer D."/>
            <person name="Li W."/>
            <person name="Munsamy K."/>
            <person name="Piso A."/>
            <person name="Price J.L."/>
            <person name="Sonnekus B."/>
            <person name="Thomas C."/>
            <person name="van der Nest A."/>
            <person name="van Dijk A."/>
            <person name="van Heerden A."/>
            <person name="van Vuuren N."/>
            <person name="Yilmaz N."/>
            <person name="Duong T.A."/>
            <person name="van der Merwe N.A."/>
            <person name="Wingfield M.J."/>
            <person name="Wingfield B.D."/>
        </authorList>
    </citation>
    <scope>NUCLEOTIDE SEQUENCE [LARGE SCALE GENOMIC DNA]</scope>
    <source>
        <strain evidence="5 6">CMW 18300</strain>
    </source>
</reference>
<accession>A0ABR3W281</accession>
<evidence type="ECO:0000256" key="1">
    <source>
        <dbReference type="ARBA" id="ARBA00006484"/>
    </source>
</evidence>
<protein>
    <recommendedName>
        <fullName evidence="4">Ketoreductase domain-containing protein</fullName>
    </recommendedName>
</protein>
<dbReference type="Proteomes" id="UP001583177">
    <property type="component" value="Unassembled WGS sequence"/>
</dbReference>